<evidence type="ECO:0000313" key="10">
    <source>
        <dbReference type="Proteomes" id="UP000244223"/>
    </source>
</evidence>
<keyword evidence="10" id="KW-1185">Reference proteome</keyword>
<comment type="function">
    <text evidence="8">Single strand-specific metallo-endoribonuclease involved in late-stage 70S ribosome quality control and in maturation of the 3' terminus of the 16S rRNA.</text>
</comment>
<keyword evidence="8" id="KW-0963">Cytoplasm</keyword>
<evidence type="ECO:0000256" key="1">
    <source>
        <dbReference type="ARBA" id="ARBA00010875"/>
    </source>
</evidence>
<dbReference type="Gene3D" id="3.40.390.30">
    <property type="entry name" value="Metalloproteases ('zincins'), catalytic domain"/>
    <property type="match status" value="1"/>
</dbReference>
<keyword evidence="8" id="KW-0698">rRNA processing</keyword>
<accession>A0A2T5J1V7</accession>
<dbReference type="InterPro" id="IPR002036">
    <property type="entry name" value="YbeY"/>
</dbReference>
<keyword evidence="2 8" id="KW-0690">Ribosome biogenesis</keyword>
<comment type="subcellular location">
    <subcellularLocation>
        <location evidence="8">Cytoplasm</location>
    </subcellularLocation>
</comment>
<dbReference type="HAMAP" id="MF_00009">
    <property type="entry name" value="Endoribonucl_YbeY"/>
    <property type="match status" value="1"/>
</dbReference>
<dbReference type="PANTHER" id="PTHR46986:SF1">
    <property type="entry name" value="ENDORIBONUCLEASE YBEY, CHLOROPLASTIC"/>
    <property type="match status" value="1"/>
</dbReference>
<comment type="cofactor">
    <cofactor evidence="8">
        <name>Zn(2+)</name>
        <dbReference type="ChEBI" id="CHEBI:29105"/>
    </cofactor>
    <text evidence="8">Binds 1 zinc ion.</text>
</comment>
<name>A0A2T5J1V7_9GAMM</name>
<evidence type="ECO:0000256" key="4">
    <source>
        <dbReference type="ARBA" id="ARBA00022723"/>
    </source>
</evidence>
<keyword evidence="5 8" id="KW-0255">Endonuclease</keyword>
<dbReference type="Pfam" id="PF02130">
    <property type="entry name" value="YbeY"/>
    <property type="match status" value="1"/>
</dbReference>
<gene>
    <name evidence="8" type="primary">ybeY</name>
    <name evidence="9" type="ORF">C8N29_103170</name>
</gene>
<dbReference type="PANTHER" id="PTHR46986">
    <property type="entry name" value="ENDORIBONUCLEASE YBEY, CHLOROPLASTIC"/>
    <property type="match status" value="1"/>
</dbReference>
<dbReference type="NCBIfam" id="TIGR00043">
    <property type="entry name" value="rRNA maturation RNase YbeY"/>
    <property type="match status" value="1"/>
</dbReference>
<feature type="binding site" evidence="8">
    <location>
        <position position="124"/>
    </location>
    <ligand>
        <name>Zn(2+)</name>
        <dbReference type="ChEBI" id="CHEBI:29105"/>
        <note>catalytic</note>
    </ligand>
</feature>
<keyword evidence="4 8" id="KW-0479">Metal-binding</keyword>
<feature type="binding site" evidence="8">
    <location>
        <position position="118"/>
    </location>
    <ligand>
        <name>Zn(2+)</name>
        <dbReference type="ChEBI" id="CHEBI:29105"/>
        <note>catalytic</note>
    </ligand>
</feature>
<feature type="binding site" evidence="8">
    <location>
        <position position="114"/>
    </location>
    <ligand>
        <name>Zn(2+)</name>
        <dbReference type="ChEBI" id="CHEBI:29105"/>
        <note>catalytic</note>
    </ligand>
</feature>
<dbReference type="GO" id="GO:0005737">
    <property type="term" value="C:cytoplasm"/>
    <property type="evidence" value="ECO:0007669"/>
    <property type="project" value="UniProtKB-SubCell"/>
</dbReference>
<keyword evidence="3 8" id="KW-0540">Nuclease</keyword>
<dbReference type="InterPro" id="IPR020549">
    <property type="entry name" value="YbeY_CS"/>
</dbReference>
<dbReference type="PROSITE" id="PS01306">
    <property type="entry name" value="UPF0054"/>
    <property type="match status" value="1"/>
</dbReference>
<evidence type="ECO:0000256" key="5">
    <source>
        <dbReference type="ARBA" id="ARBA00022759"/>
    </source>
</evidence>
<dbReference type="GO" id="GO:0006364">
    <property type="term" value="P:rRNA processing"/>
    <property type="evidence" value="ECO:0007669"/>
    <property type="project" value="UniProtKB-UniRule"/>
</dbReference>
<evidence type="ECO:0000256" key="6">
    <source>
        <dbReference type="ARBA" id="ARBA00022801"/>
    </source>
</evidence>
<dbReference type="InterPro" id="IPR023091">
    <property type="entry name" value="MetalPrtase_cat_dom_sf_prd"/>
</dbReference>
<dbReference type="EMBL" id="QAON01000003">
    <property type="protein sequence ID" value="PTQ90417.1"/>
    <property type="molecule type" value="Genomic_DNA"/>
</dbReference>
<comment type="similarity">
    <text evidence="1 8">Belongs to the endoribonuclease YbeY family.</text>
</comment>
<dbReference type="SUPFAM" id="SSF55486">
    <property type="entry name" value="Metalloproteases ('zincins'), catalytic domain"/>
    <property type="match status" value="1"/>
</dbReference>
<dbReference type="GO" id="GO:0004521">
    <property type="term" value="F:RNA endonuclease activity"/>
    <property type="evidence" value="ECO:0007669"/>
    <property type="project" value="UniProtKB-UniRule"/>
</dbReference>
<evidence type="ECO:0000313" key="9">
    <source>
        <dbReference type="EMBL" id="PTQ90417.1"/>
    </source>
</evidence>
<comment type="caution">
    <text evidence="9">The sequence shown here is derived from an EMBL/GenBank/DDBJ whole genome shotgun (WGS) entry which is preliminary data.</text>
</comment>
<dbReference type="Proteomes" id="UP000244223">
    <property type="component" value="Unassembled WGS sequence"/>
</dbReference>
<dbReference type="AlphaFoldDB" id="A0A2T5J1V7"/>
<dbReference type="GO" id="GO:0004222">
    <property type="term" value="F:metalloendopeptidase activity"/>
    <property type="evidence" value="ECO:0007669"/>
    <property type="project" value="InterPro"/>
</dbReference>
<keyword evidence="6 8" id="KW-0378">Hydrolase</keyword>
<sequence>MSLQRVTTHKELPKSADFRAWINVAMIVANYQFASEVLIRIVDDEESQSLNGQYRGKDYATNVLSFPSELPHEIAAAMTRAPLGDIIICAPVVMAEAKEQEKSLQSHWAHLTIHGVLHLLGYDHIDDDEAEQMEALEVQAMALLGYSNPYTCDAA</sequence>
<organism evidence="9 10">
    <name type="scientific">Agitococcus lubricus</name>
    <dbReference type="NCBI Taxonomy" id="1077255"/>
    <lineage>
        <taxon>Bacteria</taxon>
        <taxon>Pseudomonadati</taxon>
        <taxon>Pseudomonadota</taxon>
        <taxon>Gammaproteobacteria</taxon>
        <taxon>Moraxellales</taxon>
        <taxon>Moraxellaceae</taxon>
        <taxon>Agitococcus</taxon>
    </lineage>
</organism>
<evidence type="ECO:0000256" key="8">
    <source>
        <dbReference type="HAMAP-Rule" id="MF_00009"/>
    </source>
</evidence>
<protein>
    <recommendedName>
        <fullName evidence="8">Endoribonuclease YbeY</fullName>
        <ecNumber evidence="8">3.1.-.-</ecNumber>
    </recommendedName>
</protein>
<evidence type="ECO:0000256" key="7">
    <source>
        <dbReference type="ARBA" id="ARBA00022833"/>
    </source>
</evidence>
<keyword evidence="7 8" id="KW-0862">Zinc</keyword>
<reference evidence="9 10" key="1">
    <citation type="submission" date="2018-04" db="EMBL/GenBank/DDBJ databases">
        <title>Genomic Encyclopedia of Archaeal and Bacterial Type Strains, Phase II (KMG-II): from individual species to whole genera.</title>
        <authorList>
            <person name="Goeker M."/>
        </authorList>
    </citation>
    <scope>NUCLEOTIDE SEQUENCE [LARGE SCALE GENOMIC DNA]</scope>
    <source>
        <strain evidence="9 10">DSM 5822</strain>
    </source>
</reference>
<proteinExistence type="inferred from homology"/>
<evidence type="ECO:0000256" key="3">
    <source>
        <dbReference type="ARBA" id="ARBA00022722"/>
    </source>
</evidence>
<dbReference type="EC" id="3.1.-.-" evidence="8"/>
<evidence type="ECO:0000256" key="2">
    <source>
        <dbReference type="ARBA" id="ARBA00022517"/>
    </source>
</evidence>
<dbReference type="GO" id="GO:0008270">
    <property type="term" value="F:zinc ion binding"/>
    <property type="evidence" value="ECO:0007669"/>
    <property type="project" value="UniProtKB-UniRule"/>
</dbReference>